<comment type="caution">
    <text evidence="1">The sequence shown here is derived from an EMBL/GenBank/DDBJ whole genome shotgun (WGS) entry which is preliminary data.</text>
</comment>
<dbReference type="Proteomes" id="UP000828941">
    <property type="component" value="Chromosome 13"/>
</dbReference>
<gene>
    <name evidence="1" type="ORF">L6164_032433</name>
</gene>
<evidence type="ECO:0000313" key="1">
    <source>
        <dbReference type="EMBL" id="KAI4298925.1"/>
    </source>
</evidence>
<proteinExistence type="predicted"/>
<reference evidence="1 2" key="1">
    <citation type="journal article" date="2022" name="DNA Res.">
        <title>Chromosomal-level genome assembly of the orchid tree Bauhinia variegata (Leguminosae; Cercidoideae) supports the allotetraploid origin hypothesis of Bauhinia.</title>
        <authorList>
            <person name="Zhong Y."/>
            <person name="Chen Y."/>
            <person name="Zheng D."/>
            <person name="Pang J."/>
            <person name="Liu Y."/>
            <person name="Luo S."/>
            <person name="Meng S."/>
            <person name="Qian L."/>
            <person name="Wei D."/>
            <person name="Dai S."/>
            <person name="Zhou R."/>
        </authorList>
    </citation>
    <scope>NUCLEOTIDE SEQUENCE [LARGE SCALE GENOMIC DNA]</scope>
    <source>
        <strain evidence="1">BV-YZ2020</strain>
    </source>
</reference>
<name>A0ACB9KPD8_BAUVA</name>
<evidence type="ECO:0000313" key="2">
    <source>
        <dbReference type="Proteomes" id="UP000828941"/>
    </source>
</evidence>
<keyword evidence="2" id="KW-1185">Reference proteome</keyword>
<accession>A0ACB9KPD8</accession>
<sequence>MITSYSFQTPEAWTTKDEYRSLCYMRPLAIWAMQWALTRTKNTQSESKSQVKEETLSRYHAGFTKVSNLLRQPEEASARSIFQILYDFTCKRVWQ</sequence>
<organism evidence="1 2">
    <name type="scientific">Bauhinia variegata</name>
    <name type="common">Purple orchid tree</name>
    <name type="synonym">Phanera variegata</name>
    <dbReference type="NCBI Taxonomy" id="167791"/>
    <lineage>
        <taxon>Eukaryota</taxon>
        <taxon>Viridiplantae</taxon>
        <taxon>Streptophyta</taxon>
        <taxon>Embryophyta</taxon>
        <taxon>Tracheophyta</taxon>
        <taxon>Spermatophyta</taxon>
        <taxon>Magnoliopsida</taxon>
        <taxon>eudicotyledons</taxon>
        <taxon>Gunneridae</taxon>
        <taxon>Pentapetalae</taxon>
        <taxon>rosids</taxon>
        <taxon>fabids</taxon>
        <taxon>Fabales</taxon>
        <taxon>Fabaceae</taxon>
        <taxon>Cercidoideae</taxon>
        <taxon>Cercideae</taxon>
        <taxon>Bauhiniinae</taxon>
        <taxon>Bauhinia</taxon>
    </lineage>
</organism>
<protein>
    <submittedName>
        <fullName evidence="1">Uncharacterized protein</fullName>
    </submittedName>
</protein>
<dbReference type="EMBL" id="CM039438">
    <property type="protein sequence ID" value="KAI4298925.1"/>
    <property type="molecule type" value="Genomic_DNA"/>
</dbReference>